<keyword evidence="19" id="KW-1185">Reference proteome</keyword>
<keyword evidence="9" id="KW-0479">Metal-binding</keyword>
<dbReference type="InterPro" id="IPR043145">
    <property type="entry name" value="Znf_ZZ_sf"/>
</dbReference>
<dbReference type="Gene3D" id="3.30.40.10">
    <property type="entry name" value="Zinc/RING finger domain, C3HC4 (zinc finger)"/>
    <property type="match status" value="1"/>
</dbReference>
<dbReference type="GO" id="GO:0006511">
    <property type="term" value="P:ubiquitin-dependent protein catabolic process"/>
    <property type="evidence" value="ECO:0007669"/>
    <property type="project" value="InterPro"/>
</dbReference>
<evidence type="ECO:0000256" key="5">
    <source>
        <dbReference type="ARBA" id="ARBA00007434"/>
    </source>
</evidence>
<dbReference type="InterPro" id="IPR000433">
    <property type="entry name" value="Znf_ZZ"/>
</dbReference>
<evidence type="ECO:0000256" key="3">
    <source>
        <dbReference type="ARBA" id="ARBA00004496"/>
    </source>
</evidence>
<name>A0A8K1CAT0_PYTOL</name>
<comment type="similarity">
    <text evidence="5">Belongs to the ubiquitin conjugation factor E4 family.</text>
</comment>
<keyword evidence="8" id="KW-0808">Transferase</keyword>
<accession>A0A8K1CAT0</accession>
<keyword evidence="11" id="KW-0833">Ubl conjugation pathway</keyword>
<keyword evidence="10 14" id="KW-0863">Zinc-finger</keyword>
<dbReference type="GO" id="GO:0000209">
    <property type="term" value="P:protein polyubiquitination"/>
    <property type="evidence" value="ECO:0007669"/>
    <property type="project" value="TreeGrafter"/>
</dbReference>
<dbReference type="Pfam" id="PF00569">
    <property type="entry name" value="ZZ"/>
    <property type="match status" value="1"/>
</dbReference>
<dbReference type="PROSITE" id="PS51698">
    <property type="entry name" value="U_BOX"/>
    <property type="match status" value="1"/>
</dbReference>
<feature type="domain" description="ZZ-type" evidence="16">
    <location>
        <begin position="622"/>
        <end position="693"/>
    </location>
</feature>
<keyword evidence="13" id="KW-0539">Nucleus</keyword>
<proteinExistence type="inferred from homology"/>
<gene>
    <name evidence="18" type="ORF">Poli38472_004698</name>
</gene>
<dbReference type="OrthoDB" id="661148at2759"/>
<dbReference type="SMART" id="SM00291">
    <property type="entry name" value="ZnF_ZZ"/>
    <property type="match status" value="1"/>
</dbReference>
<evidence type="ECO:0000259" key="16">
    <source>
        <dbReference type="PROSITE" id="PS50135"/>
    </source>
</evidence>
<evidence type="ECO:0000256" key="1">
    <source>
        <dbReference type="ARBA" id="ARBA00000900"/>
    </source>
</evidence>
<dbReference type="GO" id="GO:0034450">
    <property type="term" value="F:ubiquitin-ubiquitin ligase activity"/>
    <property type="evidence" value="ECO:0007669"/>
    <property type="project" value="InterPro"/>
</dbReference>
<evidence type="ECO:0000256" key="11">
    <source>
        <dbReference type="ARBA" id="ARBA00022786"/>
    </source>
</evidence>
<dbReference type="EC" id="2.3.2.27" evidence="6"/>
<dbReference type="SMART" id="SM00504">
    <property type="entry name" value="Ubox"/>
    <property type="match status" value="1"/>
</dbReference>
<organism evidence="18 19">
    <name type="scientific">Pythium oligandrum</name>
    <name type="common">Mycoparasitic fungus</name>
    <dbReference type="NCBI Taxonomy" id="41045"/>
    <lineage>
        <taxon>Eukaryota</taxon>
        <taxon>Sar</taxon>
        <taxon>Stramenopiles</taxon>
        <taxon>Oomycota</taxon>
        <taxon>Peronosporomycetes</taxon>
        <taxon>Pythiales</taxon>
        <taxon>Pythiaceae</taxon>
        <taxon>Pythium</taxon>
    </lineage>
</organism>
<dbReference type="PANTHER" id="PTHR13931">
    <property type="entry name" value="UBIQUITINATION FACTOR E4"/>
    <property type="match status" value="1"/>
</dbReference>
<comment type="subcellular location">
    <subcellularLocation>
        <location evidence="3">Cytoplasm</location>
    </subcellularLocation>
    <subcellularLocation>
        <location evidence="2">Nucleus</location>
    </subcellularLocation>
</comment>
<keyword evidence="12" id="KW-0862">Zinc</keyword>
<evidence type="ECO:0000256" key="6">
    <source>
        <dbReference type="ARBA" id="ARBA00012483"/>
    </source>
</evidence>
<dbReference type="EMBL" id="SPLM01000109">
    <property type="protein sequence ID" value="TMW59629.1"/>
    <property type="molecule type" value="Genomic_DNA"/>
</dbReference>
<reference evidence="18" key="1">
    <citation type="submission" date="2019-03" db="EMBL/GenBank/DDBJ databases">
        <title>Long read genome sequence of the mycoparasitic Pythium oligandrum ATCC 38472 isolated from sugarbeet rhizosphere.</title>
        <authorList>
            <person name="Gaulin E."/>
        </authorList>
    </citation>
    <scope>NUCLEOTIDE SEQUENCE</scope>
    <source>
        <strain evidence="18">ATCC 38472_TT</strain>
    </source>
</reference>
<evidence type="ECO:0000256" key="7">
    <source>
        <dbReference type="ARBA" id="ARBA00022490"/>
    </source>
</evidence>
<dbReference type="SUPFAM" id="SSF57850">
    <property type="entry name" value="RING/U-box"/>
    <property type="match status" value="2"/>
</dbReference>
<dbReference type="FunFam" id="3.30.40.10:FF:000055">
    <property type="entry name" value="Ubiquitin conjugation factor e4 a"/>
    <property type="match status" value="1"/>
</dbReference>
<dbReference type="CDD" id="cd16658">
    <property type="entry name" value="RING-Ubox_UBE4B"/>
    <property type="match status" value="1"/>
</dbReference>
<evidence type="ECO:0000256" key="14">
    <source>
        <dbReference type="PROSITE-ProRule" id="PRU00228"/>
    </source>
</evidence>
<comment type="catalytic activity">
    <reaction evidence="1">
        <text>S-ubiquitinyl-[E2 ubiquitin-conjugating enzyme]-L-cysteine + [acceptor protein]-L-lysine = [E2 ubiquitin-conjugating enzyme]-L-cysteine + N(6)-ubiquitinyl-[acceptor protein]-L-lysine.</text>
        <dbReference type="EC" id="2.3.2.27"/>
    </reaction>
</comment>
<evidence type="ECO:0000256" key="12">
    <source>
        <dbReference type="ARBA" id="ARBA00022833"/>
    </source>
</evidence>
<protein>
    <recommendedName>
        <fullName evidence="6">RING-type E3 ubiquitin transferase</fullName>
        <ecNumber evidence="6">2.3.2.27</ecNumber>
    </recommendedName>
</protein>
<dbReference type="GO" id="GO:0005737">
    <property type="term" value="C:cytoplasm"/>
    <property type="evidence" value="ECO:0007669"/>
    <property type="project" value="UniProtKB-SubCell"/>
</dbReference>
<dbReference type="InterPro" id="IPR003613">
    <property type="entry name" value="Ubox_domain"/>
</dbReference>
<feature type="region of interest" description="Disordered" evidence="15">
    <location>
        <begin position="1"/>
        <end position="43"/>
    </location>
</feature>
<dbReference type="GO" id="GO:0008270">
    <property type="term" value="F:zinc ion binding"/>
    <property type="evidence" value="ECO:0007669"/>
    <property type="project" value="UniProtKB-KW"/>
</dbReference>
<dbReference type="GO" id="GO:0005634">
    <property type="term" value="C:nucleus"/>
    <property type="evidence" value="ECO:0007669"/>
    <property type="project" value="UniProtKB-SubCell"/>
</dbReference>
<dbReference type="InterPro" id="IPR013083">
    <property type="entry name" value="Znf_RING/FYVE/PHD"/>
</dbReference>
<keyword evidence="7" id="KW-0963">Cytoplasm</keyword>
<dbReference type="InterPro" id="IPR045132">
    <property type="entry name" value="UBE4"/>
</dbReference>
<evidence type="ECO:0000313" key="19">
    <source>
        <dbReference type="Proteomes" id="UP000794436"/>
    </source>
</evidence>
<evidence type="ECO:0000256" key="2">
    <source>
        <dbReference type="ARBA" id="ARBA00004123"/>
    </source>
</evidence>
<sequence length="1575" mass="178620">MFALRRKGRDEHDAVERRGSEATDGPRDDQEDVQAVVAPPRGLPRMTRSPSLVALLPPTPPVVVRSERADSVGIDYMAEFQKLQRFVADLLEVHVLSPAITYDVHEPLRVNALQWWNEVRLQSVASVVRRGSRKRRLATVLSATGDANSLIEALILDNPGVPTDDLLEMLRDQVHGFQVAALFQVLRTLTKWTDQMQTQNTRDHSRSLRYQRNQVSVLQSVQEAIGVVGAKLLVEWSRSIAHSTVCFGVEVVSLLLQFCDEVGTFHPFHEHKLIASAAMRVFRHQQKWKCSRCKRSWETRGSAVPFMVFHCAACSYSLCRECYTRIPNDSRELDSIRQHQDAFKQKLTVSGFISLVLPKLRENEPSCTLIVPRFAVAARARIQDLPLYRSQEMVPMMQMLVDMMEVRGMPRVIIDHAFIRWIPLYISGGKMRIHSFLGPIMWWTSMSDEPGEINLTPEGSHRSSSTALTLQWNDGYSTMKQLLNRLFTTLLSDSQDPYVVDATVCWIATTVAAMKSRRQGNYEDVDRFDGLLINLSIALVHIIKPIMDQSEKTIDATYHMHANISPRRACSKREEPLRTSSEREKPFDGVARMRQRDAARLMDPDAKSAATTDFFYPVAERHFGVQCDHCRSADFDGVRYKCSQCEDVDICGHCFETFCTQSESAGSDSSRLRGGGRVHTPHHVFLRVHTPVPLVVFRHFVPITAPQDSFRRVEDEHCRPPISEVVTCAECKCSLDDVHVYHKCSNCIDARFVCSDCLGAEEAPNTPNAMHLPGHIYFEITHRWQHEFTPFASALHFDSLLYPASVYPRERFGKETEIFHVLIKCLHIGPLFSLSRHIGNLKEMQELQAFCLCEEERVEYERRQSRARGRRRGNRSTPKLSPHYNASKARLGDLAASRLMAEMHLVDSRNVMEWLSFYSLACRWLLGLMSPSQDPWTEVVSDFGHPFSSFPEHFFFDLCDMVYLLSLESVDYQHATAAVDGPLEGIVEPLLVMLLQLVVSRQCTKNPHLRVQAAKAMNVLFAFFAKSKDNSVISDVISRCNVLRRFSVFAVLRFHEDMEAYHVRNNGLVFNSNVGSGDHLLWGFLSIRVTVVQMLRYLWQVEEQQKVIVSAFEEKSRAFGFTASTSEDHTMQQVSMVLSGMWSDAAKLVEESNAKIALLRQLAEIQEAIQDGHQVSLPFRLSMMESYIALHSKHLRLAMRSLVEVLEMLSWIAQHALLRRTLLKPELVDQGVRTVSFLASSISTAHQSKSWSIAWHLREDNRIMLANLVMLVVRCAGAADACTTSSFWKLIQHSGTTTMSYIGDFEAHARWTINGTLARIEAASYLAGRDFSDETLGEASAVDDDLTVSDTSSMEDMDENDALALLEHHAAHAVSLASRKNQAQVVSKQLGKRFISALAKDGRFDYDKFVASCEMLHRATGNESSDEAVEYELVDVSWIKAFKDAMTRCRSMIQLHASMDELLSDAPEDYLDPLLNTIMTDPVRLPSGNIVDRSVIERHLLSSQRVDPFTREPLTSEMLQPCDSLRQEIQMYLRAKLKHLDHAKEDVLATWGLAWNCIFDVDAADKEVTSELSEE</sequence>
<evidence type="ECO:0000256" key="13">
    <source>
        <dbReference type="ARBA" id="ARBA00023242"/>
    </source>
</evidence>
<feature type="compositionally biased region" description="Basic and acidic residues" evidence="15">
    <location>
        <begin position="8"/>
        <end position="28"/>
    </location>
</feature>
<evidence type="ECO:0000256" key="8">
    <source>
        <dbReference type="ARBA" id="ARBA00022679"/>
    </source>
</evidence>
<dbReference type="GO" id="GO:0000151">
    <property type="term" value="C:ubiquitin ligase complex"/>
    <property type="evidence" value="ECO:0007669"/>
    <property type="project" value="InterPro"/>
</dbReference>
<dbReference type="Proteomes" id="UP000794436">
    <property type="component" value="Unassembled WGS sequence"/>
</dbReference>
<evidence type="ECO:0000256" key="15">
    <source>
        <dbReference type="SAM" id="MobiDB-lite"/>
    </source>
</evidence>
<dbReference type="UniPathway" id="UPA00143"/>
<evidence type="ECO:0000256" key="10">
    <source>
        <dbReference type="ARBA" id="ARBA00022771"/>
    </source>
</evidence>
<dbReference type="Pfam" id="PF04564">
    <property type="entry name" value="U-box"/>
    <property type="match status" value="1"/>
</dbReference>
<dbReference type="InterPro" id="IPR019474">
    <property type="entry name" value="Ub_conjug_fac_E4_core"/>
</dbReference>
<feature type="region of interest" description="Disordered" evidence="15">
    <location>
        <begin position="569"/>
        <end position="591"/>
    </location>
</feature>
<evidence type="ECO:0000256" key="9">
    <source>
        <dbReference type="ARBA" id="ARBA00022723"/>
    </source>
</evidence>
<dbReference type="GO" id="GO:0036503">
    <property type="term" value="P:ERAD pathway"/>
    <property type="evidence" value="ECO:0007669"/>
    <property type="project" value="InterPro"/>
</dbReference>
<feature type="compositionally biased region" description="Basic and acidic residues" evidence="15">
    <location>
        <begin position="571"/>
        <end position="587"/>
    </location>
</feature>
<dbReference type="Pfam" id="PF10408">
    <property type="entry name" value="Ufd2P_core"/>
    <property type="match status" value="1"/>
</dbReference>
<evidence type="ECO:0000313" key="18">
    <source>
        <dbReference type="EMBL" id="TMW59629.1"/>
    </source>
</evidence>
<feature type="domain" description="U-box" evidence="17">
    <location>
        <begin position="1465"/>
        <end position="1539"/>
    </location>
</feature>
<evidence type="ECO:0000259" key="17">
    <source>
        <dbReference type="PROSITE" id="PS51698"/>
    </source>
</evidence>
<feature type="compositionally biased region" description="Basic residues" evidence="15">
    <location>
        <begin position="865"/>
        <end position="874"/>
    </location>
</feature>
<dbReference type="PROSITE" id="PS01357">
    <property type="entry name" value="ZF_ZZ_1"/>
    <property type="match status" value="1"/>
</dbReference>
<dbReference type="PANTHER" id="PTHR13931:SF2">
    <property type="entry name" value="UBIQUITIN CONJUGATION FACTOR E4 B"/>
    <property type="match status" value="1"/>
</dbReference>
<feature type="region of interest" description="Disordered" evidence="15">
    <location>
        <begin position="863"/>
        <end position="885"/>
    </location>
</feature>
<evidence type="ECO:0000256" key="4">
    <source>
        <dbReference type="ARBA" id="ARBA00004906"/>
    </source>
</evidence>
<dbReference type="PROSITE" id="PS50135">
    <property type="entry name" value="ZF_ZZ_2"/>
    <property type="match status" value="1"/>
</dbReference>
<comment type="caution">
    <text evidence="18">The sequence shown here is derived from an EMBL/GenBank/DDBJ whole genome shotgun (WGS) entry which is preliminary data.</text>
</comment>
<dbReference type="Gene3D" id="3.30.60.90">
    <property type="match status" value="1"/>
</dbReference>
<comment type="pathway">
    <text evidence="4">Protein modification; protein ubiquitination.</text>
</comment>